<reference evidence="1" key="1">
    <citation type="submission" date="2022-03" db="EMBL/GenBank/DDBJ databases">
        <authorList>
            <person name="Sayadi A."/>
        </authorList>
    </citation>
    <scope>NUCLEOTIDE SEQUENCE</scope>
</reference>
<keyword evidence="2" id="KW-1185">Reference proteome</keyword>
<gene>
    <name evidence="1" type="ORF">ACAOBT_LOCUS9903</name>
</gene>
<dbReference type="EMBL" id="CAKOFQ010006796">
    <property type="protein sequence ID" value="CAH1972265.1"/>
    <property type="molecule type" value="Genomic_DNA"/>
</dbReference>
<evidence type="ECO:0000313" key="1">
    <source>
        <dbReference type="EMBL" id="CAH1972265.1"/>
    </source>
</evidence>
<sequence length="84" mass="9859">MIQNLIQFGKTKIESCLNQAFRQHTSRYRMFFGKTVITDTEQVDSTLRERVVKKLCESIQDKEVVLCFDRFFFYLASGFSSLCS</sequence>
<proteinExistence type="predicted"/>
<organism evidence="1 2">
    <name type="scientific">Acanthoscelides obtectus</name>
    <name type="common">Bean weevil</name>
    <name type="synonym">Bruchus obtectus</name>
    <dbReference type="NCBI Taxonomy" id="200917"/>
    <lineage>
        <taxon>Eukaryota</taxon>
        <taxon>Metazoa</taxon>
        <taxon>Ecdysozoa</taxon>
        <taxon>Arthropoda</taxon>
        <taxon>Hexapoda</taxon>
        <taxon>Insecta</taxon>
        <taxon>Pterygota</taxon>
        <taxon>Neoptera</taxon>
        <taxon>Endopterygota</taxon>
        <taxon>Coleoptera</taxon>
        <taxon>Polyphaga</taxon>
        <taxon>Cucujiformia</taxon>
        <taxon>Chrysomeloidea</taxon>
        <taxon>Chrysomelidae</taxon>
        <taxon>Bruchinae</taxon>
        <taxon>Bruchini</taxon>
        <taxon>Acanthoscelides</taxon>
    </lineage>
</organism>
<dbReference type="Proteomes" id="UP001152888">
    <property type="component" value="Unassembled WGS sequence"/>
</dbReference>
<name>A0A9P0KJZ9_ACAOB</name>
<evidence type="ECO:0000313" key="2">
    <source>
        <dbReference type="Proteomes" id="UP001152888"/>
    </source>
</evidence>
<comment type="caution">
    <text evidence="1">The sequence shown here is derived from an EMBL/GenBank/DDBJ whole genome shotgun (WGS) entry which is preliminary data.</text>
</comment>
<protein>
    <submittedName>
        <fullName evidence="1">Uncharacterized protein</fullName>
    </submittedName>
</protein>
<dbReference type="AlphaFoldDB" id="A0A9P0KJZ9"/>
<accession>A0A9P0KJZ9</accession>
<dbReference type="OrthoDB" id="9989112at2759"/>